<dbReference type="Proteomes" id="UP001190926">
    <property type="component" value="Unassembled WGS sequence"/>
</dbReference>
<proteinExistence type="inferred from homology"/>
<dbReference type="InterPro" id="IPR004252">
    <property type="entry name" value="Probable_transposase_24"/>
</dbReference>
<evidence type="ECO:0000313" key="7">
    <source>
        <dbReference type="EMBL" id="KAH6835203.1"/>
    </source>
</evidence>
<evidence type="ECO:0000256" key="5">
    <source>
        <dbReference type="SAM" id="MobiDB-lite"/>
    </source>
</evidence>
<reference evidence="7 8" key="1">
    <citation type="journal article" date="2021" name="Nat. Commun.">
        <title>Incipient diploidization of the medicinal plant Perilla within 10,000 years.</title>
        <authorList>
            <person name="Zhang Y."/>
            <person name="Shen Q."/>
            <person name="Leng L."/>
            <person name="Zhang D."/>
            <person name="Chen S."/>
            <person name="Shi Y."/>
            <person name="Ning Z."/>
            <person name="Chen S."/>
        </authorList>
    </citation>
    <scope>NUCLEOTIDE SEQUENCE [LARGE SCALE GENOMIC DNA]</scope>
    <source>
        <strain evidence="8">cv. PC099</strain>
    </source>
</reference>
<comment type="caution">
    <text evidence="7">The sequence shown here is derived from an EMBL/GenBank/DDBJ whole genome shotgun (WGS) entry which is preliminary data.</text>
</comment>
<dbReference type="SUPFAM" id="SSF54001">
    <property type="entry name" value="Cysteine proteinases"/>
    <property type="match status" value="1"/>
</dbReference>
<dbReference type="GO" id="GO:0006508">
    <property type="term" value="P:proteolysis"/>
    <property type="evidence" value="ECO:0007669"/>
    <property type="project" value="UniProtKB-KW"/>
</dbReference>
<evidence type="ECO:0000256" key="2">
    <source>
        <dbReference type="ARBA" id="ARBA00022670"/>
    </source>
</evidence>
<dbReference type="PANTHER" id="PTHR33018">
    <property type="entry name" value="OS10G0338966 PROTEIN-RELATED"/>
    <property type="match status" value="1"/>
</dbReference>
<dbReference type="PROSITE" id="PS50600">
    <property type="entry name" value="ULP_PROTEASE"/>
    <property type="match status" value="1"/>
</dbReference>
<evidence type="ECO:0000313" key="8">
    <source>
        <dbReference type="Proteomes" id="UP001190926"/>
    </source>
</evidence>
<evidence type="ECO:0000256" key="3">
    <source>
        <dbReference type="ARBA" id="ARBA00022801"/>
    </source>
</evidence>
<dbReference type="GO" id="GO:0008234">
    <property type="term" value="F:cysteine-type peptidase activity"/>
    <property type="evidence" value="ECO:0007669"/>
    <property type="project" value="InterPro"/>
</dbReference>
<sequence>MEHGETCCARNLQKIVETEIAETYTFAGRISSMHASDLQEKHEINSAIQNVVRFVETMDADDSDDTGPVSRDVQSTRSTRGKVQLNKLFKRRARGIMQEVEFNKHGQPVGPVASEMQSYIGLLARQEVKISYKSWRQVPQEVKDNIWESVNSSYKVDQKWKTGCLESANGKWRQWKSNLFNKFIVPNQNDPVKLHRPPQGSGILQEDWSEFVIDRMSEEFKILSAEQKERRMKNIYPHRLSRRGYAGLAEEMKEELCGDDEIDRAVMWKKARVSKNGDFEDENLKKTVQRIDDYIQQKEGGLIKSKGLTEDLLTCALETPEHSGRLRAVGCYITPTKYYKRRHKGEDEKRMMTEIREQINEHKEHIDKLNARIDKLEAIVARNKDNDEKSSCSVKLQDPLKDEEFDDNDDDDVQLVDKVDSLQGKTVALASASTNAIVAYGTVMPNNGPNKKLHGNQFIRVLVDEAVDANAFLPIPIPNVCDRVGDAIGFHLAWPTHLVELQNKSPMKKKVKKDKFEIKEVEKDKVEMKKGEKDKVEMKKGEKDKSVTDYANLPKSLKMLYFYGKHALKDGEGISISVEDDVFGAKCQILVHLEDIVPFCDLEPISGNCIIVYIWHLYNKMEENKLSRFQFVNPFTISYMPKSRLTERARVLADRLIGASINQLVLVPCNVGLHWILTIIDPYKEVVFLLDPLSHRNRDDTWKNVVNRAISMFNANLGKKGKKQPTWEIIQAPRQPDSKQCGFYVMRYMRETIEGFESIDSRSLRSLFRKGEYSQKEIDEVRSEWADCLQDLI</sequence>
<keyword evidence="4" id="KW-0175">Coiled coil</keyword>
<dbReference type="Pfam" id="PF02902">
    <property type="entry name" value="Peptidase_C48"/>
    <property type="match status" value="1"/>
</dbReference>
<name>A0AAD4JLD3_PERFH</name>
<dbReference type="AlphaFoldDB" id="A0AAD4JLD3"/>
<gene>
    <name evidence="7" type="ORF">C2S53_003427</name>
</gene>
<evidence type="ECO:0000256" key="4">
    <source>
        <dbReference type="SAM" id="Coils"/>
    </source>
</evidence>
<feature type="domain" description="Ubiquitin-like protease family profile" evidence="6">
    <location>
        <begin position="589"/>
        <end position="752"/>
    </location>
</feature>
<keyword evidence="3" id="KW-0378">Hydrolase</keyword>
<comment type="similarity">
    <text evidence="1">Belongs to the peptidase C48 family.</text>
</comment>
<dbReference type="PANTHER" id="PTHR33018:SF31">
    <property type="entry name" value="TRANSPOSASE, PTTA_EN_SPM, PLANT"/>
    <property type="match status" value="1"/>
</dbReference>
<feature type="region of interest" description="Disordered" evidence="5">
    <location>
        <begin position="59"/>
        <end position="79"/>
    </location>
</feature>
<dbReference type="EMBL" id="SDAM02000038">
    <property type="protein sequence ID" value="KAH6835203.1"/>
    <property type="molecule type" value="Genomic_DNA"/>
</dbReference>
<organism evidence="7 8">
    <name type="scientific">Perilla frutescens var. hirtella</name>
    <name type="common">Perilla citriodora</name>
    <name type="synonym">Perilla setoyensis</name>
    <dbReference type="NCBI Taxonomy" id="608512"/>
    <lineage>
        <taxon>Eukaryota</taxon>
        <taxon>Viridiplantae</taxon>
        <taxon>Streptophyta</taxon>
        <taxon>Embryophyta</taxon>
        <taxon>Tracheophyta</taxon>
        <taxon>Spermatophyta</taxon>
        <taxon>Magnoliopsida</taxon>
        <taxon>eudicotyledons</taxon>
        <taxon>Gunneridae</taxon>
        <taxon>Pentapetalae</taxon>
        <taxon>asterids</taxon>
        <taxon>lamiids</taxon>
        <taxon>Lamiales</taxon>
        <taxon>Lamiaceae</taxon>
        <taxon>Nepetoideae</taxon>
        <taxon>Elsholtzieae</taxon>
        <taxon>Perilla</taxon>
    </lineage>
</organism>
<evidence type="ECO:0000259" key="6">
    <source>
        <dbReference type="PROSITE" id="PS50600"/>
    </source>
</evidence>
<dbReference type="Gene3D" id="3.40.395.10">
    <property type="entry name" value="Adenoviral Proteinase, Chain A"/>
    <property type="match status" value="1"/>
</dbReference>
<accession>A0AAD4JLD3</accession>
<protein>
    <recommendedName>
        <fullName evidence="6">Ubiquitin-like protease family profile domain-containing protein</fullName>
    </recommendedName>
</protein>
<dbReference type="InterPro" id="IPR003653">
    <property type="entry name" value="Peptidase_C48_C"/>
</dbReference>
<evidence type="ECO:0000256" key="1">
    <source>
        <dbReference type="ARBA" id="ARBA00005234"/>
    </source>
</evidence>
<dbReference type="InterPro" id="IPR038765">
    <property type="entry name" value="Papain-like_cys_pep_sf"/>
</dbReference>
<dbReference type="Pfam" id="PF03004">
    <property type="entry name" value="Transposase_24"/>
    <property type="match status" value="1"/>
</dbReference>
<feature type="coiled-coil region" evidence="4">
    <location>
        <begin position="352"/>
        <end position="386"/>
    </location>
</feature>
<keyword evidence="8" id="KW-1185">Reference proteome</keyword>
<keyword evidence="2" id="KW-0645">Protease</keyword>